<evidence type="ECO:0008006" key="3">
    <source>
        <dbReference type="Google" id="ProtNLM"/>
    </source>
</evidence>
<dbReference type="SUPFAM" id="SSF50969">
    <property type="entry name" value="YVTN repeat-like/Quinoprotein amine dehydrogenase"/>
    <property type="match status" value="1"/>
</dbReference>
<proteinExistence type="predicted"/>
<name>A0A2T0TN17_9BACT</name>
<dbReference type="OrthoDB" id="1401957at2"/>
<organism evidence="1 2">
    <name type="scientific">Spirosoma oryzae</name>
    <dbReference type="NCBI Taxonomy" id="1469603"/>
    <lineage>
        <taxon>Bacteria</taxon>
        <taxon>Pseudomonadati</taxon>
        <taxon>Bacteroidota</taxon>
        <taxon>Cytophagia</taxon>
        <taxon>Cytophagales</taxon>
        <taxon>Cytophagaceae</taxon>
        <taxon>Spirosoma</taxon>
    </lineage>
</organism>
<keyword evidence="2" id="KW-1185">Reference proteome</keyword>
<dbReference type="AlphaFoldDB" id="A0A2T0TN17"/>
<protein>
    <recommendedName>
        <fullName evidence="3">PKD family protein</fullName>
    </recommendedName>
</protein>
<dbReference type="Proteomes" id="UP000238375">
    <property type="component" value="Unassembled WGS sequence"/>
</dbReference>
<reference evidence="1 2" key="1">
    <citation type="submission" date="2018-03" db="EMBL/GenBank/DDBJ databases">
        <title>Genomic Encyclopedia of Archaeal and Bacterial Type Strains, Phase II (KMG-II): from individual species to whole genera.</title>
        <authorList>
            <person name="Goeker M."/>
        </authorList>
    </citation>
    <scope>NUCLEOTIDE SEQUENCE [LARGE SCALE GENOMIC DNA]</scope>
    <source>
        <strain evidence="1 2">DSM 28354</strain>
    </source>
</reference>
<accession>A0A2T0TN17</accession>
<dbReference type="InterPro" id="IPR011044">
    <property type="entry name" value="Quino_amine_DH_bsu"/>
</dbReference>
<evidence type="ECO:0000313" key="1">
    <source>
        <dbReference type="EMBL" id="PRY47065.1"/>
    </source>
</evidence>
<dbReference type="RefSeq" id="WP_146141326.1">
    <property type="nucleotide sequence ID" value="NZ_PVTE01000001.1"/>
</dbReference>
<sequence>MTKYRNCAKNVAPWIALWAFIFSLNWSCKPVDPLADSFPDKIVLQDAQFTIDSTQIALRWSRLTHADFKSYQVLRSEDPAFDPVTRTKSFSVVAQINQADSTTYVDRNVPYAPYLRYAVVGLLSTPGTPARITSNSVDCTLPQHPFLFSVDNNGPYEILFHPLRQEFYLFYQSGLIESYTLQSKRVASYADARFAIINFNQTEYSYYPYIDPRTGDLYVPTGFSYVRFPGGDLNKVQYVMRPNVVWSLATSENVLFLSSEVITSYVGGKASVASGFYSGRADKLIAFRNAINPVIHLLAISMNTFPTRSILHYFKPTGEYISTIEQVGDAAVDHRIVRVAPDGTYLLTSNRGSLFDYNLVLKGTLAAISKGVYADYAFSDDSQLIYAANSQVKAIDVFDRTLRRQRSLPVSGYPYRLFKVDRALIAICSRYPVPMGNGFPQHTVGQAFVIRLTDL</sequence>
<dbReference type="EMBL" id="PVTE01000001">
    <property type="protein sequence ID" value="PRY47065.1"/>
    <property type="molecule type" value="Genomic_DNA"/>
</dbReference>
<gene>
    <name evidence="1" type="ORF">CLV58_101129</name>
</gene>
<comment type="caution">
    <text evidence="1">The sequence shown here is derived from an EMBL/GenBank/DDBJ whole genome shotgun (WGS) entry which is preliminary data.</text>
</comment>
<evidence type="ECO:0000313" key="2">
    <source>
        <dbReference type="Proteomes" id="UP000238375"/>
    </source>
</evidence>